<dbReference type="AlphaFoldDB" id="A0AAX3T7X9"/>
<dbReference type="Gene3D" id="3.30.300.220">
    <property type="match status" value="1"/>
</dbReference>
<gene>
    <name evidence="2" type="ORF">P9A14_00805</name>
</gene>
<dbReference type="SUPFAM" id="SSF52096">
    <property type="entry name" value="ClpP/crotonase"/>
    <property type="match status" value="1"/>
</dbReference>
<proteinExistence type="inferred from homology"/>
<dbReference type="PANTHER" id="PTHR43802">
    <property type="entry name" value="ENOYL-COA HYDRATASE"/>
    <property type="match status" value="1"/>
</dbReference>
<reference evidence="2" key="1">
    <citation type="submission" date="2023-04" db="EMBL/GenBank/DDBJ databases">
        <title>Complete genome sequence of a phthalic acid esters degrading bacterial strain.</title>
        <authorList>
            <person name="Weng L."/>
            <person name="Jia Y."/>
            <person name="Ren L."/>
        </authorList>
    </citation>
    <scope>NUCLEOTIDE SEQUENCE</scope>
    <source>
        <strain evidence="2">RL-LY01</strain>
    </source>
</reference>
<dbReference type="GO" id="GO:0003824">
    <property type="term" value="F:catalytic activity"/>
    <property type="evidence" value="ECO:0007669"/>
    <property type="project" value="UniProtKB-ARBA"/>
</dbReference>
<evidence type="ECO:0000256" key="1">
    <source>
        <dbReference type="ARBA" id="ARBA00005254"/>
    </source>
</evidence>
<name>A0AAX3T7X9_9ACTN</name>
<dbReference type="InterPro" id="IPR029045">
    <property type="entry name" value="ClpP/crotonase-like_dom_sf"/>
</dbReference>
<sequence length="64" mass="6835">MPAVLVERDGEITTLTLYRPDALNTLNADLVRDLTVALDEVDEDTGCRVVILTGAGRAFCAGLT</sequence>
<evidence type="ECO:0000313" key="3">
    <source>
        <dbReference type="Proteomes" id="UP001213504"/>
    </source>
</evidence>
<dbReference type="RefSeq" id="WP_278072531.1">
    <property type="nucleotide sequence ID" value="NZ_CP121270.1"/>
</dbReference>
<dbReference type="EMBL" id="CP121270">
    <property type="protein sequence ID" value="WFP25107.1"/>
    <property type="molecule type" value="Genomic_DNA"/>
</dbReference>
<dbReference type="Proteomes" id="UP001213504">
    <property type="component" value="Chromosome"/>
</dbReference>
<dbReference type="InterPro" id="IPR001753">
    <property type="entry name" value="Enoyl-CoA_hydra/iso"/>
</dbReference>
<comment type="similarity">
    <text evidence="1">Belongs to the enoyl-CoA hydratase/isomerase family.</text>
</comment>
<accession>A0AAX3T7X9</accession>
<dbReference type="CDD" id="cd06558">
    <property type="entry name" value="crotonase-like"/>
    <property type="match status" value="1"/>
</dbReference>
<dbReference type="Pfam" id="PF00378">
    <property type="entry name" value="ECH_1"/>
    <property type="match status" value="1"/>
</dbReference>
<organism evidence="2 3">
    <name type="scientific">Gordonia hongkongensis</name>
    <dbReference type="NCBI Taxonomy" id="1701090"/>
    <lineage>
        <taxon>Bacteria</taxon>
        <taxon>Bacillati</taxon>
        <taxon>Actinomycetota</taxon>
        <taxon>Actinomycetes</taxon>
        <taxon>Mycobacteriales</taxon>
        <taxon>Gordoniaceae</taxon>
        <taxon>Gordonia</taxon>
    </lineage>
</organism>
<evidence type="ECO:0000313" key="2">
    <source>
        <dbReference type="EMBL" id="WFP25107.1"/>
    </source>
</evidence>
<dbReference type="PANTHER" id="PTHR43802:SF1">
    <property type="entry name" value="IP11341P-RELATED"/>
    <property type="match status" value="1"/>
</dbReference>
<protein>
    <submittedName>
        <fullName evidence="2">Enoyl-CoA hydratase/isomerase family protein</fullName>
    </submittedName>
</protein>